<name>A0A0A9GL65_ARUDO</name>
<organism evidence="1">
    <name type="scientific">Arundo donax</name>
    <name type="common">Giant reed</name>
    <name type="synonym">Donax arundinaceus</name>
    <dbReference type="NCBI Taxonomy" id="35708"/>
    <lineage>
        <taxon>Eukaryota</taxon>
        <taxon>Viridiplantae</taxon>
        <taxon>Streptophyta</taxon>
        <taxon>Embryophyta</taxon>
        <taxon>Tracheophyta</taxon>
        <taxon>Spermatophyta</taxon>
        <taxon>Magnoliopsida</taxon>
        <taxon>Liliopsida</taxon>
        <taxon>Poales</taxon>
        <taxon>Poaceae</taxon>
        <taxon>PACMAD clade</taxon>
        <taxon>Arundinoideae</taxon>
        <taxon>Arundineae</taxon>
        <taxon>Arundo</taxon>
    </lineage>
</organism>
<dbReference type="AlphaFoldDB" id="A0A0A9GL65"/>
<sequence length="34" mass="4107">MLFLEQMFIQLPWCFEYSVFCSSVFDNSQSCFTK</sequence>
<reference evidence="1" key="2">
    <citation type="journal article" date="2015" name="Data Brief">
        <title>Shoot transcriptome of the giant reed, Arundo donax.</title>
        <authorList>
            <person name="Barrero R.A."/>
            <person name="Guerrero F.D."/>
            <person name="Moolhuijzen P."/>
            <person name="Goolsby J.A."/>
            <person name="Tidwell J."/>
            <person name="Bellgard S.E."/>
            <person name="Bellgard M.I."/>
        </authorList>
    </citation>
    <scope>NUCLEOTIDE SEQUENCE</scope>
    <source>
        <tissue evidence="1">Shoot tissue taken approximately 20 cm above the soil surface</tissue>
    </source>
</reference>
<evidence type="ECO:0000313" key="1">
    <source>
        <dbReference type="EMBL" id="JAE25222.1"/>
    </source>
</evidence>
<protein>
    <submittedName>
        <fullName evidence="1">Uncharacterized protein</fullName>
    </submittedName>
</protein>
<proteinExistence type="predicted"/>
<reference evidence="1" key="1">
    <citation type="submission" date="2014-09" db="EMBL/GenBank/DDBJ databases">
        <authorList>
            <person name="Magalhaes I.L.F."/>
            <person name="Oliveira U."/>
            <person name="Santos F.R."/>
            <person name="Vidigal T.H.D.A."/>
            <person name="Brescovit A.D."/>
            <person name="Santos A.J."/>
        </authorList>
    </citation>
    <scope>NUCLEOTIDE SEQUENCE</scope>
    <source>
        <tissue evidence="1">Shoot tissue taken approximately 20 cm above the soil surface</tissue>
    </source>
</reference>
<dbReference type="EMBL" id="GBRH01172674">
    <property type="protein sequence ID" value="JAE25222.1"/>
    <property type="molecule type" value="Transcribed_RNA"/>
</dbReference>
<accession>A0A0A9GL65</accession>